<gene>
    <name evidence="1" type="ORF">FB475_0384</name>
</gene>
<evidence type="ECO:0000313" key="1">
    <source>
        <dbReference type="EMBL" id="TQJ16291.1"/>
    </source>
</evidence>
<organism evidence="1 2">
    <name type="scientific">Kribbella jejuensis</name>
    <dbReference type="NCBI Taxonomy" id="236068"/>
    <lineage>
        <taxon>Bacteria</taxon>
        <taxon>Bacillati</taxon>
        <taxon>Actinomycetota</taxon>
        <taxon>Actinomycetes</taxon>
        <taxon>Propionibacteriales</taxon>
        <taxon>Kribbellaceae</taxon>
        <taxon>Kribbella</taxon>
    </lineage>
</organism>
<name>A0A542ELS1_9ACTN</name>
<proteinExistence type="predicted"/>
<keyword evidence="2" id="KW-1185">Reference proteome</keyword>
<dbReference type="Proteomes" id="UP000316298">
    <property type="component" value="Unassembled WGS sequence"/>
</dbReference>
<evidence type="ECO:0000313" key="2">
    <source>
        <dbReference type="Proteomes" id="UP000316298"/>
    </source>
</evidence>
<comment type="caution">
    <text evidence="1">The sequence shown here is derived from an EMBL/GenBank/DDBJ whole genome shotgun (WGS) entry which is preliminary data.</text>
</comment>
<dbReference type="OrthoDB" id="4846939at2"/>
<sequence>MRRSSYRWRNRWGIGAAVITLAIAMMPALGWQATAAAPAPTGVKPNATNMLDCNGFSPKYKAVKHGLGGLCTDPVKVDKNGVPWRFEDNEHYIGHDEPSVKFISSRPGSANDITYFMRLSKDPKAKPTVNSTKVSRYAELSPAPWFGLPMCDPKSYPQNPCTPDSDTNSSAINNPNSAGSAFLELQFYPPGFAPFIDSPSCDASQWCAALTIDSLACTFGFATCNNNCIEPVNFSYLQTDGVPPGPPSPQLTDVSTLTPNRKTLKMHQGDVLRVVMRDTAHGLLAEVNDLSTRRTGWVVASAANGFMNTNIADCTGTPFDFHPEFSSAQQQNQVPWAALEGGVLMQDELGHFEACNSVSSRLPVNDTFPNGQSFSDPNVYQVCNGGNEGSGSGEGPCDPATGICQNATTETGAACPTNDSASGANCEFSGANCMIAGPRITLVNGKVVIEKWPIAGCQENVFQNGDLDFDGTSYLADWPDGSAGHPTSFEYLGPFTGGGHPYPSVQFETNVGASEILCNTITGAGCTVPPVGAAFYPFWSLGRSSLGGHSGLCVWNFGNVIPNRTKTTFGKTAQYGTPDLARFGGTSTSPVLPNPQLSTRC</sequence>
<dbReference type="AlphaFoldDB" id="A0A542ELS1"/>
<reference evidence="1 2" key="1">
    <citation type="submission" date="2019-06" db="EMBL/GenBank/DDBJ databases">
        <title>Sequencing the genomes of 1000 actinobacteria strains.</title>
        <authorList>
            <person name="Klenk H.-P."/>
        </authorList>
    </citation>
    <scope>NUCLEOTIDE SEQUENCE [LARGE SCALE GENOMIC DNA]</scope>
    <source>
        <strain evidence="1 2">DSM 17305</strain>
    </source>
</reference>
<dbReference type="RefSeq" id="WP_141851932.1">
    <property type="nucleotide sequence ID" value="NZ_BAAAKA010000008.1"/>
</dbReference>
<accession>A0A542ELS1</accession>
<dbReference type="EMBL" id="VFMM01000001">
    <property type="protein sequence ID" value="TQJ16291.1"/>
    <property type="molecule type" value="Genomic_DNA"/>
</dbReference>
<protein>
    <submittedName>
        <fullName evidence="1">Uncharacterized protein</fullName>
    </submittedName>
</protein>